<dbReference type="InterPro" id="IPR027417">
    <property type="entry name" value="P-loop_NTPase"/>
</dbReference>
<reference evidence="11 12" key="2">
    <citation type="journal article" date="2010" name="Stand. Genomic Sci.">
        <title>Complete genome sequence of Nakamurella multipartita type strain (Y-104).</title>
        <authorList>
            <person name="Tice H."/>
            <person name="Mayilraj S."/>
            <person name="Sims D."/>
            <person name="Lapidus A."/>
            <person name="Nolan M."/>
            <person name="Lucas S."/>
            <person name="Glavina Del Rio T."/>
            <person name="Copeland A."/>
            <person name="Cheng J.F."/>
            <person name="Meincke L."/>
            <person name="Bruce D."/>
            <person name="Goodwin L."/>
            <person name="Pitluck S."/>
            <person name="Ivanova N."/>
            <person name="Mavromatis K."/>
            <person name="Ovchinnikova G."/>
            <person name="Pati A."/>
            <person name="Chen A."/>
            <person name="Palaniappan K."/>
            <person name="Land M."/>
            <person name="Hauser L."/>
            <person name="Chang Y.J."/>
            <person name="Jeffries C.D."/>
            <person name="Detter J.C."/>
            <person name="Brettin T."/>
            <person name="Rohde M."/>
            <person name="Goker M."/>
            <person name="Bristow J."/>
            <person name="Eisen J.A."/>
            <person name="Markowitz V."/>
            <person name="Hugenholtz P."/>
            <person name="Kyrpides N.C."/>
            <person name="Klenk H.P."/>
            <person name="Chen F."/>
        </authorList>
    </citation>
    <scope>NUCLEOTIDE SEQUENCE [LARGE SCALE GENOMIC DNA]</scope>
    <source>
        <strain evidence="12">ATCC 700099 / DSM 44233 / CIP 104796 / JCM 9543 / NBRC 105858 / Y-104</strain>
    </source>
</reference>
<evidence type="ECO:0000256" key="5">
    <source>
        <dbReference type="ARBA" id="ARBA00022840"/>
    </source>
</evidence>
<dbReference type="SUPFAM" id="SSF52980">
    <property type="entry name" value="Restriction endonuclease-like"/>
    <property type="match status" value="1"/>
</dbReference>
<dbReference type="Pfam" id="PF13195">
    <property type="entry name" value="DUF4011"/>
    <property type="match status" value="1"/>
</dbReference>
<dbReference type="InterPro" id="IPR011335">
    <property type="entry name" value="Restrct_endonuc-II-like"/>
</dbReference>
<keyword evidence="5" id="KW-0067">ATP-binding</keyword>
<proteinExistence type="inferred from homology"/>
<evidence type="ECO:0000259" key="7">
    <source>
        <dbReference type="Pfam" id="PF11784"/>
    </source>
</evidence>
<comment type="similarity">
    <text evidence="1">Belongs to the DNA2/NAM7 helicase family.</text>
</comment>
<dbReference type="InterPro" id="IPR049468">
    <property type="entry name" value="Restrct_endonuc-II-like_dom"/>
</dbReference>
<organism evidence="11 12">
    <name type="scientific">Nakamurella multipartita (strain ATCC 700099 / DSM 44233 / CIP 104796 / JCM 9543 / NBRC 105858 / Y-104)</name>
    <name type="common">Microsphaera multipartita</name>
    <dbReference type="NCBI Taxonomy" id="479431"/>
    <lineage>
        <taxon>Bacteria</taxon>
        <taxon>Bacillati</taxon>
        <taxon>Actinomycetota</taxon>
        <taxon>Actinomycetes</taxon>
        <taxon>Nakamurellales</taxon>
        <taxon>Nakamurellaceae</taxon>
        <taxon>Nakamurella</taxon>
    </lineage>
</organism>
<evidence type="ECO:0000259" key="8">
    <source>
        <dbReference type="Pfam" id="PF13086"/>
    </source>
</evidence>
<sequence>MPDGPTPTLSSAQADKLGRQLDAWRRQLVALDRRQRQLYFKHTRTASLELVDPGPDDLAILLSARPTRLFTRVPEPSLPLAVDAPSTPTPAPTAPATPDTSRAQYGRPVEHGIEVADKRPAELEGSLRRLDVIARQLYADRGLWTLYTGLLMLQWIDPDDNATVTSPVVLVPVELTRAARDQPFTLRRNDEDPVLNPTLRLKLSELGIELPAFDADDLDLAGLRTAITQAIGDRPGWAVLDRSVLTTFSFQKEAMYRDLTDNAARILAHAQVQLLGLGPDAPASGELAFDPPDPASLDQQYPAEELASILDADSSQRACIVSARDGRSFVMDGPPGTGKSQTIANIIAELMAAGKTVLFVSEKAAALDVVRDRLTQAQLGSFLFELHSHAATRKNVVDDLYRTLQQQVATKALFTDNDRRLLVAMREQLTQYATAMNEVREPLGRSVFGVLGELSELPLVARSLPTADFWAALDDTTLRRIADRADTLSRNWRPVLDGEAFGWRELAQDNHTEFTIAELIAAVTDAASSADGVAMIGASVDDDTGLVLPMSLPALRGRVRLLQLAERRPPVADAWLFLPDLAPVVERLAARKSLGGQLTAARAELGGIVGPRAAQVDDPALEVLAGLRELMWAPTETTTTDVAGGLLDFLDSAPARLAGIDEDAIHLAGLLGLPDRGLTLGRARAYAELALLAENPAKPQPGWLNPAMQAAVGESMTVLGPLTDLVRQHERSMREVFTDEALGLDLAALNTRFRESHHGWGRFSGQSRADRRTLKAVTVRGKVDKRVIERLPDAVAWQAATRELTTKEQQFAPPLGRAYTRLDTDFARVGNALETARRAVGLAGAAVDPARLARQLADGGTPDPGLTLVARRLTDRVADWIRSTTAALDQPAVRQIEHLSLADTARWCTDRAADLREPLAAAGQVADLCGRPISLAQARAALTAARRRAEYERAIESTRAQDEELLGPGYTGADTEWAAMDAAIEWARQVREVAGGSVSPATAERLSSLTLDSGLLGGAIEDWERARDRVLAAFTEPRARELAADLELDLRQSAQALREMADSAYGDITQWCTFAQQRTALTDLHLGPAVQAVADAQTPAEQVPGAIEAAALRAWLDTTIERDERLHRYQAAERDALVTQYRELDRRIVNQANTLVAARCGERRPRSLTGRPAQIITREANKKTRHKPIRQLLDEVGSLVTELKPCFMMSPLTVSMFLTPEMRFDAVIFDEASQVVPADAVNCIYRGDQLIVAGDQKQLPPTDFFARAEDADFDVAADAGEGQLPDPAALDTFQSVLDLCKAAGGLSSLPLTWHYRSRHEDLITYSNYRFYDGSLRTFPSAAFDSADLGVEHFLVEGRYRRGGPRDNPVEARKVAELVAHHVHTRPHLSLGVVTFSTAQEDAVRAAIEASDEPEVAELLEQHDRLGGFFVKSLENVQGDERDVIIFSIGYGPDEHGKFTMNFGPLNREGGWRRLNVAITRARRRVEIVSSFAPAQITGVSSAGPLHLRGYLDFADRGAAALAHDAPASGGDAESVFEEQVAQVIRSWGYPVHTQVGAAGYRIDLAVLHPDRPGEYLLGVECDGAAYHSARTARDRDRLREQVLVGLGWRIHRIWGLSWWRDRSTQQDRLRAAIEAAMQSTDRAGVDDVTHTGRSHPADESSVTEIARAAIEFDELDPPAVPSWAQPYRPAAHRGSERQADPRSPEARPALRRFFEGALRAEAPVHETVLLARFREAWGIGRLGAQVRSNAEYVLSRVRVDGQEVRRDPAGFYRVDGAPLAVVRVPTESTTVRPALAIPPEEIDLAVVGTVRDAIVIEEDQLPVAVARLFGWQRTGPDIQNTIAASLSRMVQQGRVQRNARRELRLGD</sequence>
<feature type="domain" description="DNA2/NAM7 helicase helicase" evidence="8">
    <location>
        <begin position="1222"/>
        <end position="1262"/>
    </location>
</feature>
<dbReference type="HOGENOM" id="CLU_000788_3_0_11"/>
<dbReference type="Pfam" id="PF18741">
    <property type="entry name" value="MTES_1575"/>
    <property type="match status" value="1"/>
</dbReference>
<dbReference type="GO" id="GO:0016787">
    <property type="term" value="F:hydrolase activity"/>
    <property type="evidence" value="ECO:0007669"/>
    <property type="project" value="UniProtKB-KW"/>
</dbReference>
<dbReference type="SUPFAM" id="SSF52540">
    <property type="entry name" value="P-loop containing nucleoside triphosphate hydrolases"/>
    <property type="match status" value="2"/>
</dbReference>
<dbReference type="InterPro" id="IPR025103">
    <property type="entry name" value="DUF4011"/>
</dbReference>
<dbReference type="STRING" id="479431.Namu_1108"/>
<protein>
    <submittedName>
        <fullName evidence="11">Putative superfamily I DNA and RNA helicase protein</fullName>
    </submittedName>
</protein>
<dbReference type="Gene3D" id="3.40.50.300">
    <property type="entry name" value="P-loop containing nucleotide triphosphate hydrolases"/>
    <property type="match status" value="3"/>
</dbReference>
<dbReference type="eggNOG" id="COG1198">
    <property type="taxonomic scope" value="Bacteria"/>
</dbReference>
<name>C8XCF0_NAKMY</name>
<accession>C8XCF0</accession>
<evidence type="ECO:0000256" key="6">
    <source>
        <dbReference type="SAM" id="MobiDB-lite"/>
    </source>
</evidence>
<dbReference type="Pfam" id="PF11784">
    <property type="entry name" value="DUF3320"/>
    <property type="match status" value="1"/>
</dbReference>
<feature type="domain" description="DNA2/NAM7 helicase helicase" evidence="8">
    <location>
        <begin position="313"/>
        <end position="376"/>
    </location>
</feature>
<evidence type="ECO:0000256" key="3">
    <source>
        <dbReference type="ARBA" id="ARBA00022801"/>
    </source>
</evidence>
<feature type="region of interest" description="Disordered" evidence="6">
    <location>
        <begin position="80"/>
        <end position="104"/>
    </location>
</feature>
<dbReference type="Pfam" id="PF13086">
    <property type="entry name" value="AAA_11"/>
    <property type="match status" value="2"/>
</dbReference>
<dbReference type="PANTHER" id="PTHR43788">
    <property type="entry name" value="DNA2/NAM7 HELICASE FAMILY MEMBER"/>
    <property type="match status" value="1"/>
</dbReference>
<keyword evidence="4 11" id="KW-0347">Helicase</keyword>
<evidence type="ECO:0000259" key="10">
    <source>
        <dbReference type="Pfam" id="PF18741"/>
    </source>
</evidence>
<dbReference type="EMBL" id="CP001737">
    <property type="protein sequence ID" value="ACV77515.1"/>
    <property type="molecule type" value="Genomic_DNA"/>
</dbReference>
<keyword evidence="2" id="KW-0547">Nucleotide-binding</keyword>
<dbReference type="Pfam" id="PF13087">
    <property type="entry name" value="AAA_12"/>
    <property type="match status" value="1"/>
</dbReference>
<reference evidence="12" key="1">
    <citation type="submission" date="2009-09" db="EMBL/GenBank/DDBJ databases">
        <title>The complete genome of Nakamurella multipartita DSM 44233.</title>
        <authorList>
            <consortium name="US DOE Joint Genome Institute (JGI-PGF)"/>
            <person name="Lucas S."/>
            <person name="Copeland A."/>
            <person name="Lapidus A."/>
            <person name="Glavina del Rio T."/>
            <person name="Dalin E."/>
            <person name="Tice H."/>
            <person name="Bruce D."/>
            <person name="Goodwin L."/>
            <person name="Pitluck S."/>
            <person name="Kyrpides N."/>
            <person name="Mavromatis K."/>
            <person name="Ivanova N."/>
            <person name="Ovchinnikova G."/>
            <person name="Sims D."/>
            <person name="Meincke L."/>
            <person name="Brettin T."/>
            <person name="Detter J.C."/>
            <person name="Han C."/>
            <person name="Larimer F."/>
            <person name="Land M."/>
            <person name="Hauser L."/>
            <person name="Markowitz V."/>
            <person name="Cheng J.-F."/>
            <person name="Hugenholtz P."/>
            <person name="Woyke T."/>
            <person name="Wu D."/>
            <person name="Klenk H.-P."/>
            <person name="Eisen J.A."/>
        </authorList>
    </citation>
    <scope>NUCLEOTIDE SEQUENCE [LARGE SCALE GENOMIC DNA]</scope>
    <source>
        <strain evidence="12">ATCC 700099 / DSM 44233 / CIP 104796 / JCM 9543 / NBRC 105858 / Y-104</strain>
    </source>
</reference>
<dbReference type="CDD" id="cd18808">
    <property type="entry name" value="SF1_C_Upf1"/>
    <property type="match status" value="1"/>
</dbReference>
<feature type="domain" description="DNA2/NAM7 helicase-like C-terminal" evidence="9">
    <location>
        <begin position="1306"/>
        <end position="1489"/>
    </location>
</feature>
<evidence type="ECO:0000256" key="4">
    <source>
        <dbReference type="ARBA" id="ARBA00022806"/>
    </source>
</evidence>
<dbReference type="InterPro" id="IPR021754">
    <property type="entry name" value="DUF3320"/>
</dbReference>
<dbReference type="InterPro" id="IPR041679">
    <property type="entry name" value="DNA2/NAM7-like_C"/>
</dbReference>
<evidence type="ECO:0000256" key="1">
    <source>
        <dbReference type="ARBA" id="ARBA00007913"/>
    </source>
</evidence>
<evidence type="ECO:0000313" key="12">
    <source>
        <dbReference type="Proteomes" id="UP000002218"/>
    </source>
</evidence>
<dbReference type="PANTHER" id="PTHR43788:SF8">
    <property type="entry name" value="DNA-BINDING PROTEIN SMUBP-2"/>
    <property type="match status" value="1"/>
</dbReference>
<dbReference type="eggNOG" id="COG1112">
    <property type="taxonomic scope" value="Bacteria"/>
</dbReference>
<feature type="compositionally biased region" description="Basic and acidic residues" evidence="6">
    <location>
        <begin position="1643"/>
        <end position="1658"/>
    </location>
</feature>
<dbReference type="InterPro" id="IPR047187">
    <property type="entry name" value="SF1_C_Upf1"/>
</dbReference>
<dbReference type="Proteomes" id="UP000002218">
    <property type="component" value="Chromosome"/>
</dbReference>
<feature type="compositionally biased region" description="Basic and acidic residues" evidence="6">
    <location>
        <begin position="1693"/>
        <end position="1705"/>
    </location>
</feature>
<dbReference type="FunFam" id="3.40.960.10:FF:000002">
    <property type="entry name" value="DNA helicase related protein"/>
    <property type="match status" value="1"/>
</dbReference>
<dbReference type="KEGG" id="nml:Namu_1108"/>
<keyword evidence="3" id="KW-0378">Hydrolase</keyword>
<dbReference type="Gene3D" id="3.40.960.10">
    <property type="entry name" value="VSR Endonuclease"/>
    <property type="match status" value="1"/>
</dbReference>
<dbReference type="InParanoid" id="C8XCF0"/>
<evidence type="ECO:0000256" key="2">
    <source>
        <dbReference type="ARBA" id="ARBA00022741"/>
    </source>
</evidence>
<evidence type="ECO:0000313" key="11">
    <source>
        <dbReference type="EMBL" id="ACV77515.1"/>
    </source>
</evidence>
<feature type="domain" description="Restriction endonuclease type II-like" evidence="10">
    <location>
        <begin position="1536"/>
        <end position="1633"/>
    </location>
</feature>
<keyword evidence="12" id="KW-1185">Reference proteome</keyword>
<feature type="region of interest" description="Disordered" evidence="6">
    <location>
        <begin position="1685"/>
        <end position="1706"/>
    </location>
</feature>
<dbReference type="InterPro" id="IPR050534">
    <property type="entry name" value="Coronavir_polyprotein_1ab"/>
</dbReference>
<feature type="region of interest" description="Disordered" evidence="6">
    <location>
        <begin position="1640"/>
        <end position="1661"/>
    </location>
</feature>
<dbReference type="InterPro" id="IPR041677">
    <property type="entry name" value="DNA2/NAM7_AAA_11"/>
</dbReference>
<dbReference type="GO" id="GO:0043139">
    <property type="term" value="F:5'-3' DNA helicase activity"/>
    <property type="evidence" value="ECO:0007669"/>
    <property type="project" value="TreeGrafter"/>
</dbReference>
<dbReference type="GO" id="GO:0005524">
    <property type="term" value="F:ATP binding"/>
    <property type="evidence" value="ECO:0007669"/>
    <property type="project" value="UniProtKB-KW"/>
</dbReference>
<dbReference type="RefSeq" id="WP_015746429.1">
    <property type="nucleotide sequence ID" value="NC_013235.1"/>
</dbReference>
<evidence type="ECO:0000259" key="9">
    <source>
        <dbReference type="Pfam" id="PF13087"/>
    </source>
</evidence>
<gene>
    <name evidence="11" type="ordered locus">Namu_1108</name>
</gene>
<feature type="domain" description="DUF3320" evidence="7">
    <location>
        <begin position="1704"/>
        <end position="1748"/>
    </location>
</feature>